<dbReference type="CDD" id="cd06848">
    <property type="entry name" value="GCS_H"/>
    <property type="match status" value="1"/>
</dbReference>
<organism evidence="4">
    <name type="scientific">marine sediment metagenome</name>
    <dbReference type="NCBI Taxonomy" id="412755"/>
    <lineage>
        <taxon>unclassified sequences</taxon>
        <taxon>metagenomes</taxon>
        <taxon>ecological metagenomes</taxon>
    </lineage>
</organism>
<dbReference type="GO" id="GO:0019464">
    <property type="term" value="P:glycine decarboxylation via glycine cleavage system"/>
    <property type="evidence" value="ECO:0007669"/>
    <property type="project" value="InterPro"/>
</dbReference>
<feature type="domain" description="Lipoyl-binding" evidence="3">
    <location>
        <begin position="21"/>
        <end position="103"/>
    </location>
</feature>
<dbReference type="InterPro" id="IPR000089">
    <property type="entry name" value="Biotin_lipoyl"/>
</dbReference>
<dbReference type="GO" id="GO:0009249">
    <property type="term" value="P:protein lipoylation"/>
    <property type="evidence" value="ECO:0007669"/>
    <property type="project" value="TreeGrafter"/>
</dbReference>
<comment type="caution">
    <text evidence="4">The sequence shown here is derived from an EMBL/GenBank/DDBJ whole genome shotgun (WGS) entry which is preliminary data.</text>
</comment>
<protein>
    <recommendedName>
        <fullName evidence="3">Lipoyl-binding domain-containing protein</fullName>
    </recommendedName>
</protein>
<dbReference type="Pfam" id="PF01597">
    <property type="entry name" value="GCV_H"/>
    <property type="match status" value="1"/>
</dbReference>
<evidence type="ECO:0000259" key="3">
    <source>
        <dbReference type="PROSITE" id="PS50968"/>
    </source>
</evidence>
<dbReference type="InterPro" id="IPR011053">
    <property type="entry name" value="Single_hybrid_motif"/>
</dbReference>
<proteinExistence type="inferred from homology"/>
<accession>A0A0F9FC27</accession>
<evidence type="ECO:0000313" key="4">
    <source>
        <dbReference type="EMBL" id="KKL83909.1"/>
    </source>
</evidence>
<dbReference type="AlphaFoldDB" id="A0A0F9FC27"/>
<dbReference type="SUPFAM" id="SSF51230">
    <property type="entry name" value="Single hybrid motif"/>
    <property type="match status" value="1"/>
</dbReference>
<gene>
    <name evidence="4" type="ORF">LCGC14_1970020</name>
</gene>
<reference evidence="4" key="1">
    <citation type="journal article" date="2015" name="Nature">
        <title>Complex archaea that bridge the gap between prokaryotes and eukaryotes.</title>
        <authorList>
            <person name="Spang A."/>
            <person name="Saw J.H."/>
            <person name="Jorgensen S.L."/>
            <person name="Zaremba-Niedzwiedzka K."/>
            <person name="Martijn J."/>
            <person name="Lind A.E."/>
            <person name="van Eijk R."/>
            <person name="Schleper C."/>
            <person name="Guy L."/>
            <person name="Ettema T.J."/>
        </authorList>
    </citation>
    <scope>NUCLEOTIDE SEQUENCE</scope>
</reference>
<dbReference type="Gene3D" id="2.40.50.100">
    <property type="match status" value="1"/>
</dbReference>
<dbReference type="InterPro" id="IPR017453">
    <property type="entry name" value="GCV_H_sub"/>
</dbReference>
<dbReference type="InterPro" id="IPR002930">
    <property type="entry name" value="GCV_H"/>
</dbReference>
<dbReference type="NCBIfam" id="TIGR00527">
    <property type="entry name" value="gcvH"/>
    <property type="match status" value="1"/>
</dbReference>
<dbReference type="InterPro" id="IPR033753">
    <property type="entry name" value="GCV_H/Fam206"/>
</dbReference>
<keyword evidence="2" id="KW-0450">Lipoyl</keyword>
<dbReference type="EMBL" id="LAZR01021849">
    <property type="protein sequence ID" value="KKL83909.1"/>
    <property type="molecule type" value="Genomic_DNA"/>
</dbReference>
<dbReference type="HAMAP" id="MF_00272">
    <property type="entry name" value="GcvH"/>
    <property type="match status" value="1"/>
</dbReference>
<comment type="similarity">
    <text evidence="1">Belongs to the GcvH family.</text>
</comment>
<dbReference type="NCBIfam" id="NF002270">
    <property type="entry name" value="PRK01202.1"/>
    <property type="match status" value="1"/>
</dbReference>
<dbReference type="PANTHER" id="PTHR11715:SF3">
    <property type="entry name" value="GLYCINE CLEAVAGE SYSTEM H PROTEIN-RELATED"/>
    <property type="match status" value="1"/>
</dbReference>
<dbReference type="PANTHER" id="PTHR11715">
    <property type="entry name" value="GLYCINE CLEAVAGE SYSTEM H PROTEIN"/>
    <property type="match status" value="1"/>
</dbReference>
<name>A0A0F9FC27_9ZZZZ</name>
<evidence type="ECO:0000256" key="2">
    <source>
        <dbReference type="ARBA" id="ARBA00022823"/>
    </source>
</evidence>
<dbReference type="PROSITE" id="PS50968">
    <property type="entry name" value="BIOTINYL_LIPOYL"/>
    <property type="match status" value="1"/>
</dbReference>
<dbReference type="GO" id="GO:0005829">
    <property type="term" value="C:cytosol"/>
    <property type="evidence" value="ECO:0007669"/>
    <property type="project" value="TreeGrafter"/>
</dbReference>
<evidence type="ECO:0000256" key="1">
    <source>
        <dbReference type="ARBA" id="ARBA00009249"/>
    </source>
</evidence>
<sequence>MVPEDLSYTRRHEWVKLEGNIAAVGITHYAQDALGDITFVDLPEVSRALPAGAEACAIESCKAAASVYTPVAGKIVEVNSALEDDPGAINSDPYGAGWIYKIELADPAEASSLLSAEQYRALLAEEGD</sequence>
<dbReference type="GO" id="GO:0005960">
    <property type="term" value="C:glycine cleavage complex"/>
    <property type="evidence" value="ECO:0007669"/>
    <property type="project" value="InterPro"/>
</dbReference>